<keyword evidence="3" id="KW-1185">Reference proteome</keyword>
<evidence type="ECO:0000256" key="1">
    <source>
        <dbReference type="SAM" id="SignalP"/>
    </source>
</evidence>
<organism evidence="2 3">
    <name type="scientific">Hyphomicrobium album</name>
    <dbReference type="NCBI Taxonomy" id="2665159"/>
    <lineage>
        <taxon>Bacteria</taxon>
        <taxon>Pseudomonadati</taxon>
        <taxon>Pseudomonadota</taxon>
        <taxon>Alphaproteobacteria</taxon>
        <taxon>Hyphomicrobiales</taxon>
        <taxon>Hyphomicrobiaceae</taxon>
        <taxon>Hyphomicrobium</taxon>
    </lineage>
</organism>
<dbReference type="Proteomes" id="UP000440694">
    <property type="component" value="Unassembled WGS sequence"/>
</dbReference>
<dbReference type="EMBL" id="WMBQ01000003">
    <property type="protein sequence ID" value="MTD96321.1"/>
    <property type="molecule type" value="Genomic_DNA"/>
</dbReference>
<sequence>MKRVLPLAAIAGALAAVVAVGSAQAAPASGNILGKLTTVGENGASVEKAGYRHRGYHHHHRWWKKRYYRRHHHHHRRHRHWN</sequence>
<comment type="caution">
    <text evidence="2">The sequence shown here is derived from an EMBL/GenBank/DDBJ whole genome shotgun (WGS) entry which is preliminary data.</text>
</comment>
<protein>
    <submittedName>
        <fullName evidence="2">Uncharacterized protein</fullName>
    </submittedName>
</protein>
<reference evidence="2 3" key="1">
    <citation type="submission" date="2019-11" db="EMBL/GenBank/DDBJ databases">
        <title>Identification of a novel strain.</title>
        <authorList>
            <person name="Xu Q."/>
            <person name="Wang G."/>
        </authorList>
    </citation>
    <scope>NUCLEOTIDE SEQUENCE [LARGE SCALE GENOMIC DNA]</scope>
    <source>
        <strain evidence="3">xq</strain>
    </source>
</reference>
<name>A0A6I3KUF2_9HYPH</name>
<gene>
    <name evidence="2" type="ORF">GIW81_18430</name>
</gene>
<dbReference type="AlphaFoldDB" id="A0A6I3KUF2"/>
<evidence type="ECO:0000313" key="3">
    <source>
        <dbReference type="Proteomes" id="UP000440694"/>
    </source>
</evidence>
<feature type="chain" id="PRO_5026069107" evidence="1">
    <location>
        <begin position="26"/>
        <end position="82"/>
    </location>
</feature>
<keyword evidence="1" id="KW-0732">Signal</keyword>
<accession>A0A6I3KUF2</accession>
<evidence type="ECO:0000313" key="2">
    <source>
        <dbReference type="EMBL" id="MTD96321.1"/>
    </source>
</evidence>
<proteinExistence type="predicted"/>
<dbReference type="RefSeq" id="WP_154740884.1">
    <property type="nucleotide sequence ID" value="NZ_WMBQ01000003.1"/>
</dbReference>
<feature type="signal peptide" evidence="1">
    <location>
        <begin position="1"/>
        <end position="25"/>
    </location>
</feature>